<accession>A0ABU3N2Y9</accession>
<dbReference type="EMBL" id="JALMLT010000002">
    <property type="protein sequence ID" value="MDT8758910.1"/>
    <property type="molecule type" value="Genomic_DNA"/>
</dbReference>
<feature type="transmembrane region" description="Helical" evidence="1">
    <location>
        <begin position="175"/>
        <end position="195"/>
    </location>
</feature>
<organism evidence="2">
    <name type="scientific">Sphingomonas psychrotolerans</name>
    <dbReference type="NCBI Taxonomy" id="1327635"/>
    <lineage>
        <taxon>Bacteria</taxon>
        <taxon>Pseudomonadati</taxon>
        <taxon>Pseudomonadota</taxon>
        <taxon>Alphaproteobacteria</taxon>
        <taxon>Sphingomonadales</taxon>
        <taxon>Sphingomonadaceae</taxon>
        <taxon>Sphingomonas</taxon>
    </lineage>
</organism>
<keyword evidence="1" id="KW-1133">Transmembrane helix</keyword>
<feature type="transmembrane region" description="Helical" evidence="1">
    <location>
        <begin position="12"/>
        <end position="30"/>
    </location>
</feature>
<dbReference type="InterPro" id="IPR005625">
    <property type="entry name" value="PepSY-ass_TM"/>
</dbReference>
<keyword evidence="1" id="KW-0472">Membrane</keyword>
<protein>
    <submittedName>
        <fullName evidence="2">PepSY domain-containing protein</fullName>
    </submittedName>
</protein>
<proteinExistence type="predicted"/>
<dbReference type="PANTHER" id="PTHR34219">
    <property type="entry name" value="IRON-REGULATED INNER MEMBRANE PROTEIN-RELATED"/>
    <property type="match status" value="1"/>
</dbReference>
<keyword evidence="1" id="KW-0812">Transmembrane</keyword>
<evidence type="ECO:0000313" key="2">
    <source>
        <dbReference type="EMBL" id="MDT8758910.1"/>
    </source>
</evidence>
<feature type="transmembrane region" description="Helical" evidence="1">
    <location>
        <begin position="128"/>
        <end position="148"/>
    </location>
</feature>
<name>A0ABU3N2Y9_9SPHN</name>
<evidence type="ECO:0000256" key="1">
    <source>
        <dbReference type="SAM" id="Phobius"/>
    </source>
</evidence>
<dbReference type="PANTHER" id="PTHR34219:SF3">
    <property type="entry name" value="BLL7967 PROTEIN"/>
    <property type="match status" value="1"/>
</dbReference>
<sequence>MKALDLIHRWTGGILGLVLAILGLSGAILAHKESWIALPHAGDARIGDPAVIAAATEKLFAAEPRPQSIVYAGDRFGLHQVRLPHGAGAYADQAGDIVTSWQSQWQRPELWIFDLHHHLFADDIGETVIGVAGLAAILFVVSGAILWWRTRKTFKFRLWPRRLSRPAIVMQHRDLGIMVAPLLLLSAVTGTMMIFKPFAALVIAPFSAPWQALAANAPPKVESGPLAARPDWRAIIGAAHARFPDAQIRILTLPRKPGDPITVRMKRAAEWLPNGRSLLAFDAGNGRLLGAKDALALPRGAQVFNGAYPLHAAKVGGLAWRLALTVSGLAMALLGSLTVWTFWFRRPRTRAL</sequence>
<comment type="caution">
    <text evidence="2">The sequence shown here is derived from an EMBL/GenBank/DDBJ whole genome shotgun (WGS) entry which is preliminary data.</text>
</comment>
<gene>
    <name evidence="2" type="ORF">MZO42_09400</name>
</gene>
<reference evidence="2" key="1">
    <citation type="submission" date="2022-04" db="EMBL/GenBank/DDBJ databases">
        <title>Tomato heritable bacteria conferring resistance against bacterial wilt.</title>
        <authorList>
            <person name="Yin J."/>
        </authorList>
    </citation>
    <scope>NUCLEOTIDE SEQUENCE</scope>
    <source>
        <strain evidence="2">Cra20</strain>
    </source>
</reference>
<dbReference type="Pfam" id="PF03929">
    <property type="entry name" value="PepSY_TM"/>
    <property type="match status" value="1"/>
</dbReference>
<feature type="transmembrane region" description="Helical" evidence="1">
    <location>
        <begin position="318"/>
        <end position="343"/>
    </location>
</feature>